<feature type="compositionally biased region" description="Polar residues" evidence="1">
    <location>
        <begin position="67"/>
        <end position="79"/>
    </location>
</feature>
<dbReference type="GO" id="GO:0016887">
    <property type="term" value="F:ATP hydrolysis activity"/>
    <property type="evidence" value="ECO:0007669"/>
    <property type="project" value="InterPro"/>
</dbReference>
<dbReference type="Ensembl" id="ENSMLUT00000005698.2">
    <property type="protein sequence ID" value="ENSMLUP00000005206.2"/>
    <property type="gene ID" value="ENSMLUG00000005691.2"/>
</dbReference>
<feature type="compositionally biased region" description="Low complexity" evidence="1">
    <location>
        <begin position="88"/>
        <end position="100"/>
    </location>
</feature>
<dbReference type="Proteomes" id="UP000001074">
    <property type="component" value="Unassembled WGS sequence"/>
</dbReference>
<evidence type="ECO:0000313" key="2">
    <source>
        <dbReference type="Ensembl" id="ENSMLUP00000005206.2"/>
    </source>
</evidence>
<dbReference type="GO" id="GO:0016020">
    <property type="term" value="C:membrane"/>
    <property type="evidence" value="ECO:0007669"/>
    <property type="project" value="TreeGrafter"/>
</dbReference>
<evidence type="ECO:0000313" key="3">
    <source>
        <dbReference type="Proteomes" id="UP000001074"/>
    </source>
</evidence>
<reference evidence="2 3" key="1">
    <citation type="journal article" date="2011" name="Nature">
        <title>A high-resolution map of human evolutionary constraint using 29 mammals.</title>
        <authorList>
            <person name="Lindblad-Toh K."/>
            <person name="Garber M."/>
            <person name="Zuk O."/>
            <person name="Lin M.F."/>
            <person name="Parker B.J."/>
            <person name="Washietl S."/>
            <person name="Kheradpour P."/>
            <person name="Ernst J."/>
            <person name="Jordan G."/>
            <person name="Mauceli E."/>
            <person name="Ward L.D."/>
            <person name="Lowe C.B."/>
            <person name="Holloway A.K."/>
            <person name="Clamp M."/>
            <person name="Gnerre S."/>
            <person name="Alfoldi J."/>
            <person name="Beal K."/>
            <person name="Chang J."/>
            <person name="Clawson H."/>
            <person name="Cuff J."/>
            <person name="Di Palma F."/>
            <person name="Fitzgerald S."/>
            <person name="Flicek P."/>
            <person name="Guttman M."/>
            <person name="Hubisz M.J."/>
            <person name="Jaffe D.B."/>
            <person name="Jungreis I."/>
            <person name="Kent W.J."/>
            <person name="Kostka D."/>
            <person name="Lara M."/>
            <person name="Martins A.L."/>
            <person name="Massingham T."/>
            <person name="Moltke I."/>
            <person name="Raney B.J."/>
            <person name="Rasmussen M.D."/>
            <person name="Robinson J."/>
            <person name="Stark A."/>
            <person name="Vilella A.J."/>
            <person name="Wen J."/>
            <person name="Xie X."/>
            <person name="Zody M.C."/>
            <person name="Baldwin J."/>
            <person name="Bloom T."/>
            <person name="Chin C.W."/>
            <person name="Heiman D."/>
            <person name="Nicol R."/>
            <person name="Nusbaum C."/>
            <person name="Young S."/>
            <person name="Wilkinson J."/>
            <person name="Worley K.C."/>
            <person name="Kovar C.L."/>
            <person name="Muzny D.M."/>
            <person name="Gibbs R.A."/>
            <person name="Cree A."/>
            <person name="Dihn H.H."/>
            <person name="Fowler G."/>
            <person name="Jhangiani S."/>
            <person name="Joshi V."/>
            <person name="Lee S."/>
            <person name="Lewis L.R."/>
            <person name="Nazareth L.V."/>
            <person name="Okwuonu G."/>
            <person name="Santibanez J."/>
            <person name="Warren W.C."/>
            <person name="Mardis E.R."/>
            <person name="Weinstock G.M."/>
            <person name="Wilson R.K."/>
            <person name="Delehaunty K."/>
            <person name="Dooling D."/>
            <person name="Fronik C."/>
            <person name="Fulton L."/>
            <person name="Fulton B."/>
            <person name="Graves T."/>
            <person name="Minx P."/>
            <person name="Sodergren E."/>
            <person name="Birney E."/>
            <person name="Margulies E.H."/>
            <person name="Herrero J."/>
            <person name="Green E.D."/>
            <person name="Haussler D."/>
            <person name="Siepel A."/>
            <person name="Goldman N."/>
            <person name="Pollard K.S."/>
            <person name="Pedersen J.S."/>
            <person name="Lander E.S."/>
            <person name="Kellis M."/>
        </authorList>
    </citation>
    <scope>NUCLEOTIDE SEQUENCE [LARGE SCALE GENOMIC DNA]</scope>
</reference>
<dbReference type="EMBL" id="AAPE02059334">
    <property type="status" value="NOT_ANNOTATED_CDS"/>
    <property type="molecule type" value="Genomic_DNA"/>
</dbReference>
<proteinExistence type="predicted"/>
<dbReference type="PANTHER" id="PTHR22605:SF16">
    <property type="entry name" value="E3 UBIQUITIN-PROTEIN LIGASE RNF213"/>
    <property type="match status" value="1"/>
</dbReference>
<sequence length="1450" mass="160404">SVPEGEMESGQELKEEGDPQATSVPDVTKQAEVAQPSSQSWKSQKSKRKKQKKKNQKASVSKGLESLSASPSTPGSLQSLADPGVQDAAPPQSPAQQGGPPSQPLGGGCPQGQASGAAEAASAGESPGSAAPQDQTPGGAPPGGKDQEGAGPPASASGKEGAAQELPPPTLQGDPLEPRNEPPAMGQQAAPPASGATDAAAELVEPAEGTEVQRETQTLKQKPKQKAKPPGAPASPPAAPEHGQEAEPKGKAAVSGEKAKPGDVKKPDRGHGGDVAAPKGEGAQKELKADAQEMPSSPLSPGEGVTVFFHAILSKDFNFDPDQHRLFIRGGEELGTPGWRLNVCELHAAKMLDTHGVLVEGSAVLPKRLLDRPAPYKYVVVKGKEATLHEFIYKPQDKESKQHVNRCLRLRSALLGSGDWHQYDDIICKRPDGKLREIWNNFKDHFVDQMKKNVKGKQLAASIMLDRVLSVLQPWSAVNLSSFFTQFRQFYSVVSEPMVYEAQAQPWTSLNYPKEQVRAHLWECLQKHMAPFLERREDTLPPDAPVRRKLRMGLIALHVAEELELQLSGCDLGALCDLLCPSASSARDLDDDLSLIFETHQRWQDYLLRLCRRGMELYVDSWVGILPVLHLCSGPRPPTRQPGTQPEDVWAALEGISFSEFRRKRAHEKEHLLQFMVGKKHLLDVDEALFRSWFSLLPLSGLATYLQEFTDHLTRFPARVLDCLQGTCYRLQGLKDALLGDLEDVDEMLKTLLHLLDMFQDQVLEAPSVPSYLTVCLKLHEAVCRLAKGPMPHQRPELPASSAEIVCRVIRLKPVADSAEVQGSDTGTRTSVRGVVQGALSTTRAWLGRTFKQNMFRSFYAASVRFTYSEEIQVWRRLVEIPFPEEHGWKASLLGDLAARLKQESPHAQISAYCSPDWAAAGADDSVSRCFENCVIEAVSSACQSQLSILEGVPHSDLRRFGTLVSAVVTKSWPRRHGEAVDDLAEVLRYLLTWPDVTHLFKLYGTDEKVLAHITEEGKKLMATADSIFTKVAEDLLGGAVLVGQLELIWSHRARFLDIWELKRKSLSPQERKHDMEKVLDYRWEELQFLQEERRRVDSLLKLCEAAKRWVEVDCGEIAKRHAEDLGGKRLNEAVMARLSPTSGAMERVTHYNLSAPVRKMAAMMDSLKDSHVFRTFWAEAARAEGTQEEEEEEEEAAGPGPLLDMEDAYAALYLPCLAKFGKLYADLKAGELTFGEVHAIFSDFVDKYEDLASDLRVMRVLDPSDPGGWIQERVGQVREYHHLHRSARAAKVILEVKEALGLTGDFSLLDFVLRITDAFENSRGEKLGQINRQVILAIKLLRDLDEARCRCLQELALAREFVPWVREAVEGVNELKVFVDLAFIFAGENDMDVDRVACFHDAVQGYSSLLYKLDASQGFQAFAEHLKELWKALDNDPHLPSKLVSLVPS</sequence>
<dbReference type="GeneTree" id="ENSGT00630000089884"/>
<accession>G1P5C8</accession>
<dbReference type="GO" id="GO:0005730">
    <property type="term" value="C:nucleolus"/>
    <property type="evidence" value="ECO:0007669"/>
    <property type="project" value="TreeGrafter"/>
</dbReference>
<organism evidence="2 3">
    <name type="scientific">Myotis lucifugus</name>
    <name type="common">Little brown bat</name>
    <dbReference type="NCBI Taxonomy" id="59463"/>
    <lineage>
        <taxon>Eukaryota</taxon>
        <taxon>Metazoa</taxon>
        <taxon>Chordata</taxon>
        <taxon>Craniata</taxon>
        <taxon>Vertebrata</taxon>
        <taxon>Euteleostomi</taxon>
        <taxon>Mammalia</taxon>
        <taxon>Eutheria</taxon>
        <taxon>Laurasiatheria</taxon>
        <taxon>Chiroptera</taxon>
        <taxon>Yangochiroptera</taxon>
        <taxon>Vespertilionidae</taxon>
        <taxon>Myotis</taxon>
    </lineage>
</organism>
<feature type="region of interest" description="Disordered" evidence="1">
    <location>
        <begin position="1"/>
        <end position="300"/>
    </location>
</feature>
<dbReference type="GO" id="GO:0006511">
    <property type="term" value="P:ubiquitin-dependent protein catabolic process"/>
    <property type="evidence" value="ECO:0007669"/>
    <property type="project" value="TreeGrafter"/>
</dbReference>
<dbReference type="HOGENOM" id="CLU_258746_0_0_1"/>
<reference evidence="2" key="3">
    <citation type="submission" date="2025-09" db="UniProtKB">
        <authorList>
            <consortium name="Ensembl"/>
        </authorList>
    </citation>
    <scope>IDENTIFICATION</scope>
</reference>
<dbReference type="eggNOG" id="ENOG502QQ65">
    <property type="taxonomic scope" value="Eukaryota"/>
</dbReference>
<feature type="compositionally biased region" description="Basic residues" evidence="1">
    <location>
        <begin position="44"/>
        <end position="56"/>
    </location>
</feature>
<dbReference type="GO" id="GO:2000051">
    <property type="term" value="P:negative regulation of non-canonical Wnt signaling pathway"/>
    <property type="evidence" value="ECO:0007669"/>
    <property type="project" value="TreeGrafter"/>
</dbReference>
<dbReference type="InParanoid" id="G1P5C8"/>
<dbReference type="InterPro" id="IPR031248">
    <property type="entry name" value="RNF213"/>
</dbReference>
<keyword evidence="3" id="KW-1185">Reference proteome</keyword>
<evidence type="ECO:0008006" key="4">
    <source>
        <dbReference type="Google" id="ProtNLM"/>
    </source>
</evidence>
<feature type="compositionally biased region" description="Basic and acidic residues" evidence="1">
    <location>
        <begin position="257"/>
        <end position="272"/>
    </location>
</feature>
<feature type="compositionally biased region" description="Low complexity" evidence="1">
    <location>
        <begin position="182"/>
        <end position="201"/>
    </location>
</feature>
<reference evidence="2" key="2">
    <citation type="submission" date="2025-08" db="UniProtKB">
        <authorList>
            <consortium name="Ensembl"/>
        </authorList>
    </citation>
    <scope>IDENTIFICATION</scope>
</reference>
<evidence type="ECO:0000256" key="1">
    <source>
        <dbReference type="SAM" id="MobiDB-lite"/>
    </source>
</evidence>
<dbReference type="GO" id="GO:0002040">
    <property type="term" value="P:sprouting angiogenesis"/>
    <property type="evidence" value="ECO:0007669"/>
    <property type="project" value="TreeGrafter"/>
</dbReference>
<protein>
    <recommendedName>
        <fullName evidence="4">Ring finger protein 213</fullName>
    </recommendedName>
</protein>
<dbReference type="GO" id="GO:0005829">
    <property type="term" value="C:cytosol"/>
    <property type="evidence" value="ECO:0007669"/>
    <property type="project" value="TreeGrafter"/>
</dbReference>
<dbReference type="OMA" id="RCLHIRS"/>
<feature type="compositionally biased region" description="Pro residues" evidence="1">
    <location>
        <begin position="230"/>
        <end position="239"/>
    </location>
</feature>
<dbReference type="PANTHER" id="PTHR22605">
    <property type="entry name" value="RZ-TYPE DOMAIN-CONTAINING PROTEIN"/>
    <property type="match status" value="1"/>
</dbReference>
<dbReference type="GO" id="GO:0004842">
    <property type="term" value="F:ubiquitin-protein transferase activity"/>
    <property type="evidence" value="ECO:0007669"/>
    <property type="project" value="InterPro"/>
</dbReference>
<feature type="compositionally biased region" description="Low complexity" evidence="1">
    <location>
        <begin position="111"/>
        <end position="133"/>
    </location>
</feature>
<dbReference type="EMBL" id="AAPE02059335">
    <property type="status" value="NOT_ANNOTATED_CDS"/>
    <property type="molecule type" value="Genomic_DNA"/>
</dbReference>
<feature type="compositionally biased region" description="Basic and acidic residues" evidence="1">
    <location>
        <begin position="282"/>
        <end position="291"/>
    </location>
</feature>
<name>G1P5C8_MYOLU</name>
<dbReference type="STRING" id="59463.ENSMLUP00000005206"/>